<dbReference type="PANTHER" id="PTHR12393:SF6">
    <property type="entry name" value="SPHINGOMYELIN PHOSPHODIESTERASE 2"/>
    <property type="match status" value="1"/>
</dbReference>
<proteinExistence type="predicted"/>
<dbReference type="GO" id="GO:0005783">
    <property type="term" value="C:endoplasmic reticulum"/>
    <property type="evidence" value="ECO:0000318"/>
    <property type="project" value="GO_Central"/>
</dbReference>
<dbReference type="PANTHER" id="PTHR12393">
    <property type="entry name" value="SPHINGOMYELIN PHOSPHODIESTERASE RELATED"/>
    <property type="match status" value="1"/>
</dbReference>
<dbReference type="GO" id="GO:0071944">
    <property type="term" value="C:cell periphery"/>
    <property type="evidence" value="ECO:0000318"/>
    <property type="project" value="GO_Central"/>
</dbReference>
<dbReference type="GO" id="GO:0046513">
    <property type="term" value="P:ceramide biosynthetic process"/>
    <property type="evidence" value="ECO:0000318"/>
    <property type="project" value="GO_Central"/>
</dbReference>
<reference evidence="1 2" key="1">
    <citation type="journal article" date="2007" name="Science">
        <title>The Chlamydomonas genome reveals the evolution of key animal and plant functions.</title>
        <authorList>
            <person name="Merchant S.S."/>
            <person name="Prochnik S.E."/>
            <person name="Vallon O."/>
            <person name="Harris E.H."/>
            <person name="Karpowicz S.J."/>
            <person name="Witman G.B."/>
            <person name="Terry A."/>
            <person name="Salamov A."/>
            <person name="Fritz-Laylin L.K."/>
            <person name="Marechal-Drouard L."/>
            <person name="Marshall W.F."/>
            <person name="Qu L.H."/>
            <person name="Nelson D.R."/>
            <person name="Sanderfoot A.A."/>
            <person name="Spalding M.H."/>
            <person name="Kapitonov V.V."/>
            <person name="Ren Q."/>
            <person name="Ferris P."/>
            <person name="Lindquist E."/>
            <person name="Shapiro H."/>
            <person name="Lucas S.M."/>
            <person name="Grimwood J."/>
            <person name="Schmutz J."/>
            <person name="Cardol P."/>
            <person name="Cerutti H."/>
            <person name="Chanfreau G."/>
            <person name="Chen C.L."/>
            <person name="Cognat V."/>
            <person name="Croft M.T."/>
            <person name="Dent R."/>
            <person name="Dutcher S."/>
            <person name="Fernandez E."/>
            <person name="Fukuzawa H."/>
            <person name="Gonzalez-Ballester D."/>
            <person name="Gonzalez-Halphen D."/>
            <person name="Hallmann A."/>
            <person name="Hanikenne M."/>
            <person name="Hippler M."/>
            <person name="Inwood W."/>
            <person name="Jabbari K."/>
            <person name="Kalanon M."/>
            <person name="Kuras R."/>
            <person name="Lefebvre P.A."/>
            <person name="Lemaire S.D."/>
            <person name="Lobanov A.V."/>
            <person name="Lohr M."/>
            <person name="Manuell A."/>
            <person name="Meier I."/>
            <person name="Mets L."/>
            <person name="Mittag M."/>
            <person name="Mittelmeier T."/>
            <person name="Moroney J.V."/>
            <person name="Moseley J."/>
            <person name="Napoli C."/>
            <person name="Nedelcu A.M."/>
            <person name="Niyogi K."/>
            <person name="Novoselov S.V."/>
            <person name="Paulsen I.T."/>
            <person name="Pazour G."/>
            <person name="Purton S."/>
            <person name="Ral J.P."/>
            <person name="Riano-Pachon D.M."/>
            <person name="Riekhof W."/>
            <person name="Rymarquis L."/>
            <person name="Schroda M."/>
            <person name="Stern D."/>
            <person name="Umen J."/>
            <person name="Willows R."/>
            <person name="Wilson N."/>
            <person name="Zimmer S.L."/>
            <person name="Allmer J."/>
            <person name="Balk J."/>
            <person name="Bisova K."/>
            <person name="Chen C.J."/>
            <person name="Elias M."/>
            <person name="Gendler K."/>
            <person name="Hauser C."/>
            <person name="Lamb M.R."/>
            <person name="Ledford H."/>
            <person name="Long J.C."/>
            <person name="Minagawa J."/>
            <person name="Page M.D."/>
            <person name="Pan J."/>
            <person name="Pootakham W."/>
            <person name="Roje S."/>
            <person name="Rose A."/>
            <person name="Stahlberg E."/>
            <person name="Terauchi A.M."/>
            <person name="Yang P."/>
            <person name="Ball S."/>
            <person name="Bowler C."/>
            <person name="Dieckmann C.L."/>
            <person name="Gladyshev V.N."/>
            <person name="Green P."/>
            <person name="Jorgensen R."/>
            <person name="Mayfield S."/>
            <person name="Mueller-Roeber B."/>
            <person name="Rajamani S."/>
            <person name="Sayre R.T."/>
            <person name="Brokstein P."/>
            <person name="Dubchak I."/>
            <person name="Goodstein D."/>
            <person name="Hornick L."/>
            <person name="Huang Y.W."/>
            <person name="Jhaveri J."/>
            <person name="Luo Y."/>
            <person name="Martinez D."/>
            <person name="Ngau W.C."/>
            <person name="Otillar B."/>
            <person name="Poliakov A."/>
            <person name="Porter A."/>
            <person name="Szajkowski L."/>
            <person name="Werner G."/>
            <person name="Zhou K."/>
            <person name="Grigoriev I.V."/>
            <person name="Rokhsar D.S."/>
            <person name="Grossman A.R."/>
        </authorList>
    </citation>
    <scope>NUCLEOTIDE SEQUENCE [LARGE SCALE GENOMIC DNA]</scope>
    <source>
        <strain evidence="2">CC-503</strain>
    </source>
</reference>
<dbReference type="InParanoid" id="A0A2K3DU52"/>
<organism evidence="1 2">
    <name type="scientific">Chlamydomonas reinhardtii</name>
    <name type="common">Chlamydomonas smithii</name>
    <dbReference type="NCBI Taxonomy" id="3055"/>
    <lineage>
        <taxon>Eukaryota</taxon>
        <taxon>Viridiplantae</taxon>
        <taxon>Chlorophyta</taxon>
        <taxon>core chlorophytes</taxon>
        <taxon>Chlorophyceae</taxon>
        <taxon>CS clade</taxon>
        <taxon>Chlamydomonadales</taxon>
        <taxon>Chlamydomonadaceae</taxon>
        <taxon>Chlamydomonas</taxon>
    </lineage>
</organism>
<dbReference type="AlphaFoldDB" id="A0A2K3DU52"/>
<dbReference type="EMBL" id="CM008965">
    <property type="protein sequence ID" value="PNW84068.1"/>
    <property type="molecule type" value="Genomic_DNA"/>
</dbReference>
<dbReference type="OrthoDB" id="558662at2759"/>
<dbReference type="KEGG" id="cre:CHLRE_04g219800v5"/>
<name>A0A2K3DU52_CHLRE</name>
<keyword evidence="2" id="KW-1185">Reference proteome</keyword>
<dbReference type="Proteomes" id="UP000006906">
    <property type="component" value="Chromosome 4"/>
</dbReference>
<evidence type="ECO:0000313" key="2">
    <source>
        <dbReference type="Proteomes" id="UP000006906"/>
    </source>
</evidence>
<dbReference type="RefSeq" id="XP_042925220.1">
    <property type="nucleotide sequence ID" value="XM_043061868.1"/>
</dbReference>
<protein>
    <submittedName>
        <fullName evidence="1">Uncharacterized protein</fullName>
    </submittedName>
</protein>
<gene>
    <name evidence="1" type="ORF">CHLRE_04g219800v5</name>
</gene>
<dbReference type="GeneID" id="5717768"/>
<dbReference type="GO" id="GO:0030149">
    <property type="term" value="P:sphingolipid catabolic process"/>
    <property type="evidence" value="ECO:0000318"/>
    <property type="project" value="GO_Central"/>
</dbReference>
<dbReference type="GO" id="GO:0016020">
    <property type="term" value="C:membrane"/>
    <property type="evidence" value="ECO:0000318"/>
    <property type="project" value="GO_Central"/>
</dbReference>
<dbReference type="GO" id="GO:0004620">
    <property type="term" value="F:phospholipase activity"/>
    <property type="evidence" value="ECO:0000318"/>
    <property type="project" value="GO_Central"/>
</dbReference>
<dbReference type="Gramene" id="PNW84068">
    <property type="protein sequence ID" value="PNW84068"/>
    <property type="gene ID" value="CHLRE_04g219800v5"/>
</dbReference>
<accession>A0A2K3DU52</accession>
<sequence length="307" mass="32789">MLQRQVAAPAALGGGLAAAAAAAAAGEPRAGRDEGPQQPQMESIELIATEAANRGNVHVLRQLRERGFVFGPGHVQAALAYFLPSIGVDDGSRAGLMSLRYPLLEVREGLQLPQGDTTVDWSALFEEAARSGADLPLLQHLHQERGAAIDLAAVAVGGSEEALEWAVAALEAAGQPPQPLTYDDFRVVLRDGNWAAADCLVRHNIVVPSKQELFEEVVLEEPQYTYISVLQWVMGMGMGGGQAQQAQVRAQAQQVQWTVELHAALVRLYNEGRNDAPARTRWLSALVTAAAEILGVRGGRRRLAGCG</sequence>
<evidence type="ECO:0000313" key="1">
    <source>
        <dbReference type="EMBL" id="PNW84068.1"/>
    </source>
</evidence>